<gene>
    <name evidence="2" type="ORF">FCALED_LOCUS9081</name>
</gene>
<accession>A0A9N9CSG5</accession>
<proteinExistence type="predicted"/>
<protein>
    <submittedName>
        <fullName evidence="2">11620_t:CDS:1</fullName>
    </submittedName>
</protein>
<feature type="region of interest" description="Disordered" evidence="1">
    <location>
        <begin position="1"/>
        <end position="34"/>
    </location>
</feature>
<evidence type="ECO:0000313" key="2">
    <source>
        <dbReference type="EMBL" id="CAG8611233.1"/>
    </source>
</evidence>
<name>A0A9N9CSG5_9GLOM</name>
<feature type="non-terminal residue" evidence="2">
    <location>
        <position position="203"/>
    </location>
</feature>
<reference evidence="2" key="1">
    <citation type="submission" date="2021-06" db="EMBL/GenBank/DDBJ databases">
        <authorList>
            <person name="Kallberg Y."/>
            <person name="Tangrot J."/>
            <person name="Rosling A."/>
        </authorList>
    </citation>
    <scope>NUCLEOTIDE SEQUENCE</scope>
    <source>
        <strain evidence="2">UK204</strain>
    </source>
</reference>
<organism evidence="2 3">
    <name type="scientific">Funneliformis caledonium</name>
    <dbReference type="NCBI Taxonomy" id="1117310"/>
    <lineage>
        <taxon>Eukaryota</taxon>
        <taxon>Fungi</taxon>
        <taxon>Fungi incertae sedis</taxon>
        <taxon>Mucoromycota</taxon>
        <taxon>Glomeromycotina</taxon>
        <taxon>Glomeromycetes</taxon>
        <taxon>Glomerales</taxon>
        <taxon>Glomeraceae</taxon>
        <taxon>Funneliformis</taxon>
    </lineage>
</organism>
<evidence type="ECO:0000313" key="3">
    <source>
        <dbReference type="Proteomes" id="UP000789570"/>
    </source>
</evidence>
<dbReference type="Proteomes" id="UP000789570">
    <property type="component" value="Unassembled WGS sequence"/>
</dbReference>
<sequence>GSNESSPGMTLSVATYKSPSGTTTPIPQPPSNIPSYRTSFFDNANELERGGTPNRIPQRVTFNTTSTLSSNQSSRPSNLRITTLSVGNINSGNPSITSSFTTANWQPVNNRWLKSNSSNRRNNTMGHQNVTTKGIPQSTTPILIPQPAIVPVGENNDNAYPKGRNQDPVEWLEAFERACKANRINTTQMIEIVSSYLTGIALT</sequence>
<feature type="compositionally biased region" description="Polar residues" evidence="1">
    <location>
        <begin position="1"/>
        <end position="25"/>
    </location>
</feature>
<comment type="caution">
    <text evidence="2">The sequence shown here is derived from an EMBL/GenBank/DDBJ whole genome shotgun (WGS) entry which is preliminary data.</text>
</comment>
<evidence type="ECO:0000256" key="1">
    <source>
        <dbReference type="SAM" id="MobiDB-lite"/>
    </source>
</evidence>
<dbReference type="EMBL" id="CAJVPQ010002874">
    <property type="protein sequence ID" value="CAG8611233.1"/>
    <property type="molecule type" value="Genomic_DNA"/>
</dbReference>
<dbReference type="OrthoDB" id="2444994at2759"/>
<keyword evidence="3" id="KW-1185">Reference proteome</keyword>
<dbReference type="AlphaFoldDB" id="A0A9N9CSG5"/>